<proteinExistence type="predicted"/>
<dbReference type="AlphaFoldDB" id="A0AA35CKP1"/>
<sequence length="145" mass="16130">MQIRPMRPDDAERVALLCEQLGYASSKEQVLRYHAGLAVDEDQTILVAEAPAGQVVGWVHVHGHHWLGGPSHARIAGLVVDQSHRGRGIGKALVQAAEAWALERGYQEVVLNSNVVRERAHQFYRDLGYAVVKTQYQFRKGLAAR</sequence>
<dbReference type="InterPro" id="IPR000182">
    <property type="entry name" value="GNAT_dom"/>
</dbReference>
<accession>A0AA35CKP1</accession>
<dbReference type="KEGG" id="cmic:caldi_12830"/>
<dbReference type="PROSITE" id="PS51186">
    <property type="entry name" value="GNAT"/>
    <property type="match status" value="1"/>
</dbReference>
<dbReference type="GO" id="GO:0016747">
    <property type="term" value="F:acyltransferase activity, transferring groups other than amino-acyl groups"/>
    <property type="evidence" value="ECO:0007669"/>
    <property type="project" value="InterPro"/>
</dbReference>
<protein>
    <recommendedName>
        <fullName evidence="3">N-acetyltransferase domain-containing protein</fullName>
    </recommendedName>
</protein>
<organism evidence="4 5">
    <name type="scientific">Caldinitratiruptor microaerophilus</name>
    <dbReference type="NCBI Taxonomy" id="671077"/>
    <lineage>
        <taxon>Bacteria</taxon>
        <taxon>Bacillati</taxon>
        <taxon>Bacillota</taxon>
        <taxon>Clostridia</taxon>
        <taxon>Eubacteriales</taxon>
        <taxon>Symbiobacteriaceae</taxon>
        <taxon>Caldinitratiruptor</taxon>
    </lineage>
</organism>
<dbReference type="PANTHER" id="PTHR43877">
    <property type="entry name" value="AMINOALKYLPHOSPHONATE N-ACETYLTRANSFERASE-RELATED-RELATED"/>
    <property type="match status" value="1"/>
</dbReference>
<dbReference type="RefSeq" id="WP_264844255.1">
    <property type="nucleotide sequence ID" value="NZ_AP025628.1"/>
</dbReference>
<name>A0AA35CKP1_9FIRM</name>
<dbReference type="InterPro" id="IPR016181">
    <property type="entry name" value="Acyl_CoA_acyltransferase"/>
</dbReference>
<dbReference type="Proteomes" id="UP001163687">
    <property type="component" value="Chromosome"/>
</dbReference>
<keyword evidence="1" id="KW-0808">Transferase</keyword>
<evidence type="ECO:0000256" key="2">
    <source>
        <dbReference type="ARBA" id="ARBA00023315"/>
    </source>
</evidence>
<dbReference type="Gene3D" id="3.40.630.30">
    <property type="match status" value="1"/>
</dbReference>
<dbReference type="CDD" id="cd04301">
    <property type="entry name" value="NAT_SF"/>
    <property type="match status" value="1"/>
</dbReference>
<dbReference type="Pfam" id="PF00583">
    <property type="entry name" value="Acetyltransf_1"/>
    <property type="match status" value="1"/>
</dbReference>
<evidence type="ECO:0000313" key="4">
    <source>
        <dbReference type="EMBL" id="BDG60193.1"/>
    </source>
</evidence>
<feature type="domain" description="N-acetyltransferase" evidence="3">
    <location>
        <begin position="1"/>
        <end position="145"/>
    </location>
</feature>
<keyword evidence="5" id="KW-1185">Reference proteome</keyword>
<evidence type="ECO:0000259" key="3">
    <source>
        <dbReference type="PROSITE" id="PS51186"/>
    </source>
</evidence>
<dbReference type="SUPFAM" id="SSF55729">
    <property type="entry name" value="Acyl-CoA N-acyltransferases (Nat)"/>
    <property type="match status" value="1"/>
</dbReference>
<evidence type="ECO:0000313" key="5">
    <source>
        <dbReference type="Proteomes" id="UP001163687"/>
    </source>
</evidence>
<dbReference type="EMBL" id="AP025628">
    <property type="protein sequence ID" value="BDG60193.1"/>
    <property type="molecule type" value="Genomic_DNA"/>
</dbReference>
<gene>
    <name evidence="4" type="ORF">caldi_12830</name>
</gene>
<reference evidence="4" key="1">
    <citation type="submission" date="2022-03" db="EMBL/GenBank/DDBJ databases">
        <title>Complete genome sequence of Caldinitratiruptor microaerophilus.</title>
        <authorList>
            <person name="Mukaiyama R."/>
            <person name="Nishiyama T."/>
            <person name="Ueda K."/>
        </authorList>
    </citation>
    <scope>NUCLEOTIDE SEQUENCE</scope>
    <source>
        <strain evidence="4">JCM 16183</strain>
    </source>
</reference>
<evidence type="ECO:0000256" key="1">
    <source>
        <dbReference type="ARBA" id="ARBA00022679"/>
    </source>
</evidence>
<dbReference type="InterPro" id="IPR050832">
    <property type="entry name" value="Bact_Acetyltransf"/>
</dbReference>
<keyword evidence="2" id="KW-0012">Acyltransferase</keyword>